<organism evidence="1 2">
    <name type="scientific">Haematococcus lacustris</name>
    <name type="common">Green alga</name>
    <name type="synonym">Haematococcus pluvialis</name>
    <dbReference type="NCBI Taxonomy" id="44745"/>
    <lineage>
        <taxon>Eukaryota</taxon>
        <taxon>Viridiplantae</taxon>
        <taxon>Chlorophyta</taxon>
        <taxon>core chlorophytes</taxon>
        <taxon>Chlorophyceae</taxon>
        <taxon>CS clade</taxon>
        <taxon>Chlamydomonadales</taxon>
        <taxon>Haematococcaceae</taxon>
        <taxon>Haematococcus</taxon>
    </lineage>
</organism>
<sequence length="46" mass="5704">MRLYGAQQKVLERYFKKLEEEAAIESQKRWGTHKQLVVYFSRHWHP</sequence>
<gene>
    <name evidence="1" type="ORF">HaLaN_13951</name>
</gene>
<feature type="non-terminal residue" evidence="1">
    <location>
        <position position="46"/>
    </location>
</feature>
<protein>
    <submittedName>
        <fullName evidence="1">Uncharacterized protein</fullName>
    </submittedName>
</protein>
<dbReference type="AlphaFoldDB" id="A0A699ZEL8"/>
<evidence type="ECO:0000313" key="1">
    <source>
        <dbReference type="EMBL" id="GFH17338.1"/>
    </source>
</evidence>
<evidence type="ECO:0000313" key="2">
    <source>
        <dbReference type="Proteomes" id="UP000485058"/>
    </source>
</evidence>
<comment type="caution">
    <text evidence="1">The sequence shown here is derived from an EMBL/GenBank/DDBJ whole genome shotgun (WGS) entry which is preliminary data.</text>
</comment>
<keyword evidence="2" id="KW-1185">Reference proteome</keyword>
<accession>A0A699ZEL8</accession>
<dbReference type="EMBL" id="BLLF01001132">
    <property type="protein sequence ID" value="GFH17338.1"/>
    <property type="molecule type" value="Genomic_DNA"/>
</dbReference>
<reference evidence="1 2" key="1">
    <citation type="submission" date="2020-02" db="EMBL/GenBank/DDBJ databases">
        <title>Draft genome sequence of Haematococcus lacustris strain NIES-144.</title>
        <authorList>
            <person name="Morimoto D."/>
            <person name="Nakagawa S."/>
            <person name="Yoshida T."/>
            <person name="Sawayama S."/>
        </authorList>
    </citation>
    <scope>NUCLEOTIDE SEQUENCE [LARGE SCALE GENOMIC DNA]</scope>
    <source>
        <strain evidence="1 2">NIES-144</strain>
    </source>
</reference>
<dbReference type="Proteomes" id="UP000485058">
    <property type="component" value="Unassembled WGS sequence"/>
</dbReference>
<name>A0A699ZEL8_HAELA</name>
<proteinExistence type="predicted"/>
<feature type="non-terminal residue" evidence="1">
    <location>
        <position position="1"/>
    </location>
</feature>